<evidence type="ECO:0000256" key="10">
    <source>
        <dbReference type="ARBA" id="ARBA00022827"/>
    </source>
</evidence>
<evidence type="ECO:0000256" key="12">
    <source>
        <dbReference type="ARBA" id="ARBA00023268"/>
    </source>
</evidence>
<dbReference type="Pfam" id="PF01687">
    <property type="entry name" value="Flavokinase"/>
    <property type="match status" value="1"/>
</dbReference>
<dbReference type="GO" id="GO:0003919">
    <property type="term" value="F:FMN adenylyltransferase activity"/>
    <property type="evidence" value="ECO:0007669"/>
    <property type="project" value="UniProtKB-EC"/>
</dbReference>
<keyword evidence="5 15" id="KW-0288">FMN</keyword>
<proteinExistence type="inferred from homology"/>
<comment type="catalytic activity">
    <reaction evidence="13 15">
        <text>riboflavin + ATP = FMN + ADP + H(+)</text>
        <dbReference type="Rhea" id="RHEA:14357"/>
        <dbReference type="ChEBI" id="CHEBI:15378"/>
        <dbReference type="ChEBI" id="CHEBI:30616"/>
        <dbReference type="ChEBI" id="CHEBI:57986"/>
        <dbReference type="ChEBI" id="CHEBI:58210"/>
        <dbReference type="ChEBI" id="CHEBI:456216"/>
        <dbReference type="EC" id="2.7.1.26"/>
    </reaction>
</comment>
<dbReference type="EMBL" id="OZ026884">
    <property type="protein sequence ID" value="CAL1241774.1"/>
    <property type="molecule type" value="Genomic_DNA"/>
</dbReference>
<dbReference type="Gene3D" id="3.40.50.620">
    <property type="entry name" value="HUPs"/>
    <property type="match status" value="1"/>
</dbReference>
<dbReference type="InterPro" id="IPR002606">
    <property type="entry name" value="Riboflavin_kinase_bac"/>
</dbReference>
<dbReference type="NCBIfam" id="TIGR00083">
    <property type="entry name" value="ribF"/>
    <property type="match status" value="1"/>
</dbReference>
<protein>
    <recommendedName>
        <fullName evidence="15">Riboflavin biosynthesis protein</fullName>
    </recommendedName>
    <domain>
        <recommendedName>
            <fullName evidence="15">Riboflavin kinase</fullName>
            <ecNumber evidence="15">2.7.1.26</ecNumber>
        </recommendedName>
        <alternativeName>
            <fullName evidence="15">Flavokinase</fullName>
        </alternativeName>
    </domain>
    <domain>
        <recommendedName>
            <fullName evidence="15">FMN adenylyltransferase</fullName>
            <ecNumber evidence="15">2.7.7.2</ecNumber>
        </recommendedName>
        <alternativeName>
            <fullName evidence="15">FAD pyrophosphorylase</fullName>
        </alternativeName>
        <alternativeName>
            <fullName evidence="15">FAD synthase</fullName>
        </alternativeName>
    </domain>
</protein>
<evidence type="ECO:0000256" key="3">
    <source>
        <dbReference type="ARBA" id="ARBA00005201"/>
    </source>
</evidence>
<comment type="similarity">
    <text evidence="15">Belongs to the ribF family.</text>
</comment>
<evidence type="ECO:0000256" key="11">
    <source>
        <dbReference type="ARBA" id="ARBA00022840"/>
    </source>
</evidence>
<evidence type="ECO:0000256" key="4">
    <source>
        <dbReference type="ARBA" id="ARBA00022630"/>
    </source>
</evidence>
<name>A0ABM9NMA7_9GAMM</name>
<dbReference type="Gene3D" id="2.40.30.30">
    <property type="entry name" value="Riboflavin kinase-like"/>
    <property type="match status" value="1"/>
</dbReference>
<keyword evidence="4 15" id="KW-0285">Flavoprotein</keyword>
<comment type="function">
    <text evidence="1">Catalyzes the phosphorylation of riboflavin to FMN followed by the adenylation of FMN to FAD.</text>
</comment>
<accession>A0ABM9NMA7</accession>
<evidence type="ECO:0000259" key="16">
    <source>
        <dbReference type="SMART" id="SM00904"/>
    </source>
</evidence>
<dbReference type="Pfam" id="PF06574">
    <property type="entry name" value="FAD_syn"/>
    <property type="match status" value="1"/>
</dbReference>
<dbReference type="NCBIfam" id="NF004160">
    <property type="entry name" value="PRK05627.1-3"/>
    <property type="match status" value="1"/>
</dbReference>
<dbReference type="PANTHER" id="PTHR22749:SF6">
    <property type="entry name" value="RIBOFLAVIN KINASE"/>
    <property type="match status" value="1"/>
</dbReference>
<sequence length="312" mass="34535">MLLVHGSARLDPSGSGCVATIGNFDGVHLGHRAVLEHLAEMGGRLGLPTWVILFEPQPREYFDPAGAPPRLTRLREKLARLAELPVDFVLLLRFNRKLAELPAAAFIREILIEKLAVKYLVVGDDFRFGRNREGDFHLLEAFGRRAGFAVAGTPSVLVEGERVSSTLIREALAAGRLERAAALLGRPYSVCGRVTHGEKRGRTLGFPTANVLMRRRNTPVQGVFAVTMAGLRDHPWPGVANVGLRPTVAGGRAVLLETHLFDFSGDLYGRMVEVVFHRKLREERRFASLAELRAQIERDVAEARDHFRLGQS</sequence>
<dbReference type="InterPro" id="IPR023465">
    <property type="entry name" value="Riboflavin_kinase_dom_sf"/>
</dbReference>
<evidence type="ECO:0000256" key="1">
    <source>
        <dbReference type="ARBA" id="ARBA00002121"/>
    </source>
</evidence>
<dbReference type="InterPro" id="IPR015865">
    <property type="entry name" value="Riboflavin_kinase_bac/euk"/>
</dbReference>
<comment type="pathway">
    <text evidence="3 15">Cofactor biosynthesis; FMN biosynthesis; FMN from riboflavin (ATP route): step 1/1.</text>
</comment>
<dbReference type="NCBIfam" id="NF004162">
    <property type="entry name" value="PRK05627.1-5"/>
    <property type="match status" value="1"/>
</dbReference>
<keyword evidence="18" id="KW-1185">Reference proteome</keyword>
<dbReference type="EC" id="2.7.1.26" evidence="15"/>
<keyword evidence="10 15" id="KW-0274">FAD</keyword>
<dbReference type="SUPFAM" id="SSF82114">
    <property type="entry name" value="Riboflavin kinase-like"/>
    <property type="match status" value="1"/>
</dbReference>
<dbReference type="SMART" id="SM00904">
    <property type="entry name" value="Flavokinase"/>
    <property type="match status" value="1"/>
</dbReference>
<dbReference type="RefSeq" id="WP_348758265.1">
    <property type="nucleotide sequence ID" value="NZ_OZ026884.1"/>
</dbReference>
<feature type="domain" description="Riboflavin kinase" evidence="16">
    <location>
        <begin position="183"/>
        <end position="308"/>
    </location>
</feature>
<evidence type="ECO:0000256" key="15">
    <source>
        <dbReference type="PIRNR" id="PIRNR004491"/>
    </source>
</evidence>
<keyword evidence="9 15" id="KW-0418">Kinase</keyword>
<evidence type="ECO:0000256" key="13">
    <source>
        <dbReference type="ARBA" id="ARBA00047880"/>
    </source>
</evidence>
<evidence type="ECO:0000256" key="2">
    <source>
        <dbReference type="ARBA" id="ARBA00004726"/>
    </source>
</evidence>
<evidence type="ECO:0000256" key="5">
    <source>
        <dbReference type="ARBA" id="ARBA00022643"/>
    </source>
</evidence>
<dbReference type="NCBIfam" id="NF004159">
    <property type="entry name" value="PRK05627.1-2"/>
    <property type="match status" value="1"/>
</dbReference>
<dbReference type="CDD" id="cd02064">
    <property type="entry name" value="FAD_synthetase_N"/>
    <property type="match status" value="1"/>
</dbReference>
<gene>
    <name evidence="17" type="primary">ribF</name>
    <name evidence="17" type="ORF">MECH1_V1_2998</name>
</gene>
<dbReference type="NCBIfam" id="NF004163">
    <property type="entry name" value="PRK05627.1-6"/>
    <property type="match status" value="1"/>
</dbReference>
<dbReference type="GO" id="GO:0008531">
    <property type="term" value="F:riboflavin kinase activity"/>
    <property type="evidence" value="ECO:0007669"/>
    <property type="project" value="UniProtKB-EC"/>
</dbReference>
<keyword evidence="12" id="KW-0511">Multifunctional enzyme</keyword>
<evidence type="ECO:0000256" key="6">
    <source>
        <dbReference type="ARBA" id="ARBA00022679"/>
    </source>
</evidence>
<dbReference type="EC" id="2.7.7.2" evidence="15"/>
<comment type="catalytic activity">
    <reaction evidence="14 15">
        <text>FMN + ATP + H(+) = FAD + diphosphate</text>
        <dbReference type="Rhea" id="RHEA:17237"/>
        <dbReference type="ChEBI" id="CHEBI:15378"/>
        <dbReference type="ChEBI" id="CHEBI:30616"/>
        <dbReference type="ChEBI" id="CHEBI:33019"/>
        <dbReference type="ChEBI" id="CHEBI:57692"/>
        <dbReference type="ChEBI" id="CHEBI:58210"/>
        <dbReference type="EC" id="2.7.7.2"/>
    </reaction>
</comment>
<evidence type="ECO:0000256" key="8">
    <source>
        <dbReference type="ARBA" id="ARBA00022741"/>
    </source>
</evidence>
<keyword evidence="11 15" id="KW-0067">ATP-binding</keyword>
<evidence type="ECO:0000313" key="17">
    <source>
        <dbReference type="EMBL" id="CAL1241774.1"/>
    </source>
</evidence>
<dbReference type="SUPFAM" id="SSF52374">
    <property type="entry name" value="Nucleotidylyl transferase"/>
    <property type="match status" value="1"/>
</dbReference>
<reference evidence="17 18" key="1">
    <citation type="submission" date="2024-04" db="EMBL/GenBank/DDBJ databases">
        <authorList>
            <person name="Cremers G."/>
        </authorList>
    </citation>
    <scope>NUCLEOTIDE SEQUENCE [LARGE SCALE GENOMIC DNA]</scope>
    <source>
        <strain evidence="17">MeCH1-AG</strain>
    </source>
</reference>
<keyword evidence="7 15" id="KW-0548">Nucleotidyltransferase</keyword>
<dbReference type="Proteomes" id="UP001497493">
    <property type="component" value="Chromosome"/>
</dbReference>
<dbReference type="InterPro" id="IPR023468">
    <property type="entry name" value="Riboflavin_kinase"/>
</dbReference>
<dbReference type="InterPro" id="IPR014729">
    <property type="entry name" value="Rossmann-like_a/b/a_fold"/>
</dbReference>
<keyword evidence="6 15" id="KW-0808">Transferase</keyword>
<dbReference type="PIRSF" id="PIRSF004491">
    <property type="entry name" value="FAD_Synth"/>
    <property type="match status" value="1"/>
</dbReference>
<evidence type="ECO:0000313" key="18">
    <source>
        <dbReference type="Proteomes" id="UP001497493"/>
    </source>
</evidence>
<evidence type="ECO:0000256" key="7">
    <source>
        <dbReference type="ARBA" id="ARBA00022695"/>
    </source>
</evidence>
<comment type="pathway">
    <text evidence="2 15">Cofactor biosynthesis; FAD biosynthesis; FAD from FMN: step 1/1.</text>
</comment>
<evidence type="ECO:0000256" key="14">
    <source>
        <dbReference type="ARBA" id="ARBA00049494"/>
    </source>
</evidence>
<organism evidence="17 18">
    <name type="scientific">Candidatus Methylocalor cossyra</name>
    <dbReference type="NCBI Taxonomy" id="3108543"/>
    <lineage>
        <taxon>Bacteria</taxon>
        <taxon>Pseudomonadati</taxon>
        <taxon>Pseudomonadota</taxon>
        <taxon>Gammaproteobacteria</taxon>
        <taxon>Methylococcales</taxon>
        <taxon>Methylococcaceae</taxon>
        <taxon>Candidatus Methylocalor</taxon>
    </lineage>
</organism>
<dbReference type="PANTHER" id="PTHR22749">
    <property type="entry name" value="RIBOFLAVIN KINASE/FMN ADENYLYLTRANSFERASE"/>
    <property type="match status" value="1"/>
</dbReference>
<keyword evidence="8 15" id="KW-0547">Nucleotide-binding</keyword>
<evidence type="ECO:0000256" key="9">
    <source>
        <dbReference type="ARBA" id="ARBA00022777"/>
    </source>
</evidence>
<dbReference type="InterPro" id="IPR015864">
    <property type="entry name" value="FAD_synthase"/>
</dbReference>